<evidence type="ECO:0000313" key="2">
    <source>
        <dbReference type="EnsemblMetazoa" id="AATE020542-PA.1"/>
    </source>
</evidence>
<organism evidence="2">
    <name type="scientific">Anopheles atroparvus</name>
    <name type="common">European mosquito</name>
    <dbReference type="NCBI Taxonomy" id="41427"/>
    <lineage>
        <taxon>Eukaryota</taxon>
        <taxon>Metazoa</taxon>
        <taxon>Ecdysozoa</taxon>
        <taxon>Arthropoda</taxon>
        <taxon>Hexapoda</taxon>
        <taxon>Insecta</taxon>
        <taxon>Pterygota</taxon>
        <taxon>Neoptera</taxon>
        <taxon>Endopterygota</taxon>
        <taxon>Diptera</taxon>
        <taxon>Nematocera</taxon>
        <taxon>Culicoidea</taxon>
        <taxon>Culicidae</taxon>
        <taxon>Anophelinae</taxon>
        <taxon>Anopheles</taxon>
    </lineage>
</organism>
<dbReference type="EnsemblMetazoa" id="AATE020542-RA">
    <property type="protein sequence ID" value="AATE020542-PA.1"/>
    <property type="gene ID" value="AATE020542"/>
</dbReference>
<name>A0A182JLY6_ANOAO</name>
<dbReference type="AlphaFoldDB" id="A0A182JLY6"/>
<protein>
    <submittedName>
        <fullName evidence="2">Uncharacterized protein</fullName>
    </submittedName>
</protein>
<evidence type="ECO:0000256" key="1">
    <source>
        <dbReference type="SAM" id="MobiDB-lite"/>
    </source>
</evidence>
<feature type="region of interest" description="Disordered" evidence="1">
    <location>
        <begin position="103"/>
        <end position="133"/>
    </location>
</feature>
<dbReference type="VEuPathDB" id="VectorBase:AATE020542"/>
<sequence length="213" mass="22955">MEQHDECRIVSSTGMHQLATLNYIPIYSTHHHHPSSGGGGSVASSGNNGLLAGSAASGSLCGSVGGSSASYVYVHQQPQHPHQQQHSAQQQHYVSPQQLTYHLHSATSGGNGYHHHGSHQNIATPTLHKKGSIRSNGDVLKRTRVQNACREDRPIYLSLCVSEPPDGVHKISARRHHHQDRDSLSRVLESRSVGEGAKLLVVASTEAGCRKLL</sequence>
<reference evidence="2" key="1">
    <citation type="submission" date="2022-08" db="UniProtKB">
        <authorList>
            <consortium name="EnsemblMetazoa"/>
        </authorList>
    </citation>
    <scope>IDENTIFICATION</scope>
    <source>
        <strain evidence="2">EBRO</strain>
    </source>
</reference>
<proteinExistence type="predicted"/>
<accession>A0A182JLY6</accession>